<evidence type="ECO:0000313" key="10">
    <source>
        <dbReference type="Proteomes" id="UP000095287"/>
    </source>
</evidence>
<dbReference type="GO" id="GO:0004222">
    <property type="term" value="F:metalloendopeptidase activity"/>
    <property type="evidence" value="ECO:0007669"/>
    <property type="project" value="InterPro"/>
</dbReference>
<evidence type="ECO:0000256" key="6">
    <source>
        <dbReference type="ARBA" id="ARBA00022833"/>
    </source>
</evidence>
<dbReference type="PANTHER" id="PTHR11733">
    <property type="entry name" value="ZINC METALLOPROTEASE FAMILY M13 NEPRILYSIN-RELATED"/>
    <property type="match status" value="1"/>
</dbReference>
<dbReference type="InterPro" id="IPR042089">
    <property type="entry name" value="Peptidase_M13_dom_2"/>
</dbReference>
<evidence type="ECO:0000256" key="1">
    <source>
        <dbReference type="ARBA" id="ARBA00001947"/>
    </source>
</evidence>
<dbReference type="GO" id="GO:0046872">
    <property type="term" value="F:metal ion binding"/>
    <property type="evidence" value="ECO:0007669"/>
    <property type="project" value="UniProtKB-KW"/>
</dbReference>
<dbReference type="PANTHER" id="PTHR11733:SF237">
    <property type="entry name" value="NEPRILYSIN-LIKE 4"/>
    <property type="match status" value="1"/>
</dbReference>
<proteinExistence type="inferred from homology"/>
<dbReference type="GO" id="GO:0016485">
    <property type="term" value="P:protein processing"/>
    <property type="evidence" value="ECO:0007669"/>
    <property type="project" value="TreeGrafter"/>
</dbReference>
<keyword evidence="4" id="KW-0479">Metal-binding</keyword>
<keyword evidence="3" id="KW-0645">Protease</keyword>
<dbReference type="Gene3D" id="3.40.390.10">
    <property type="entry name" value="Collagenase (Catalytic Domain)"/>
    <property type="match status" value="1"/>
</dbReference>
<dbReference type="InterPro" id="IPR018497">
    <property type="entry name" value="Peptidase_M13_C"/>
</dbReference>
<dbReference type="SUPFAM" id="SSF55486">
    <property type="entry name" value="Metalloproteases ('zincins'), catalytic domain"/>
    <property type="match status" value="1"/>
</dbReference>
<dbReference type="Proteomes" id="UP000095287">
    <property type="component" value="Unplaced"/>
</dbReference>
<reference evidence="11" key="1">
    <citation type="submission" date="2016-11" db="UniProtKB">
        <authorList>
            <consortium name="WormBaseParasite"/>
        </authorList>
    </citation>
    <scope>IDENTIFICATION</scope>
</reference>
<sequence>MRIGTVKMRVHRVLFSSPNPYRVEGVHNSSPSPNKIMDVSMKFPIVIFFPTTLQSTSVDSVELCQDPLKPYAPLDLYKKGTNPHSYAIGKVMSAFHKCLNDTEDRAGYLLQSIEWWGGWPLVDKCPETNHTLTTLLWRSLNDGLLFIEPARMDIPSTGIYKEPEKFPEQVKAHKDYIYEKISLLRKDLLVKTRLRFYPMRSCAPGDIDRSEIDEMFALERELFQARSPLVRTTISALNLQFPEINFKEVLRYYGAYQQDSNIMAATQYIETLMRLWRTKKRTVVNYVLWKIMRSQYLDKLQLRGQYAVVPEMIAVMNRNKVVNLPIEEGCATVISSFPDMAFYATSALYAKTSVSKEMIAEAKEMSRLLKMSMVDMLQESWMEGSVQKSAVKKLLFMQWNIGYPEWITKNMTDFDHYYNSLKVRPRFSYSQVVEGMARFTIRSEFAPLGIEKQPVDRKRFRFPSQRADANLDRDRNAMEFSAGLLHEPLFGLDYPRAVNYGAIGSKLAREMAHAIDLEGKEYNELGIKENWWDNASLAEYNNRAKCFVDQFNGYRIEDTDLYVDGEKTLSENIADSSIEVALKVTPECLLGDKPLQAYRKYLSTLPNGEEPRVPGLEHLTNEQLFFLSTGSSFCSKNTREDKIERHSWETHSPEKHRVNGMMQNSKEFAKAFNCPAGSKMVRENSCRMFY</sequence>
<dbReference type="InterPro" id="IPR008753">
    <property type="entry name" value="Peptidase_M13_N"/>
</dbReference>
<dbReference type="InterPro" id="IPR024079">
    <property type="entry name" value="MetalloPept_cat_dom_sf"/>
</dbReference>
<evidence type="ECO:0000256" key="4">
    <source>
        <dbReference type="ARBA" id="ARBA00022723"/>
    </source>
</evidence>
<evidence type="ECO:0000313" key="11">
    <source>
        <dbReference type="WBParaSite" id="L893_g2200.t1"/>
    </source>
</evidence>
<dbReference type="PROSITE" id="PS51885">
    <property type="entry name" value="NEPRILYSIN"/>
    <property type="match status" value="1"/>
</dbReference>
<dbReference type="GO" id="GO:0005886">
    <property type="term" value="C:plasma membrane"/>
    <property type="evidence" value="ECO:0007669"/>
    <property type="project" value="TreeGrafter"/>
</dbReference>
<feature type="domain" description="Peptidase M13 C-terminal" evidence="8">
    <location>
        <begin position="474"/>
        <end position="687"/>
    </location>
</feature>
<evidence type="ECO:0000256" key="7">
    <source>
        <dbReference type="ARBA" id="ARBA00023049"/>
    </source>
</evidence>
<dbReference type="WBParaSite" id="L893_g2200.t1">
    <property type="protein sequence ID" value="L893_g2200.t1"/>
    <property type="gene ID" value="L893_g2200"/>
</dbReference>
<dbReference type="AlphaFoldDB" id="A0A1I7Z246"/>
<evidence type="ECO:0000259" key="9">
    <source>
        <dbReference type="Pfam" id="PF05649"/>
    </source>
</evidence>
<evidence type="ECO:0000256" key="3">
    <source>
        <dbReference type="ARBA" id="ARBA00022670"/>
    </source>
</evidence>
<keyword evidence="6" id="KW-0862">Zinc</keyword>
<dbReference type="Pfam" id="PF01431">
    <property type="entry name" value="Peptidase_M13"/>
    <property type="match status" value="1"/>
</dbReference>
<dbReference type="Pfam" id="PF05649">
    <property type="entry name" value="Peptidase_M13_N"/>
    <property type="match status" value="1"/>
</dbReference>
<dbReference type="CDD" id="cd08662">
    <property type="entry name" value="M13"/>
    <property type="match status" value="1"/>
</dbReference>
<keyword evidence="10" id="KW-1185">Reference proteome</keyword>
<comment type="cofactor">
    <cofactor evidence="1">
        <name>Zn(2+)</name>
        <dbReference type="ChEBI" id="CHEBI:29105"/>
    </cofactor>
</comment>
<keyword evidence="7" id="KW-0482">Metalloprotease</keyword>
<feature type="domain" description="Peptidase M13 N-terminal" evidence="9">
    <location>
        <begin position="144"/>
        <end position="404"/>
    </location>
</feature>
<dbReference type="InterPro" id="IPR000718">
    <property type="entry name" value="Peptidase_M13"/>
</dbReference>
<evidence type="ECO:0000256" key="5">
    <source>
        <dbReference type="ARBA" id="ARBA00022801"/>
    </source>
</evidence>
<dbReference type="Gene3D" id="1.10.1380.10">
    <property type="entry name" value="Neutral endopeptidase , domain2"/>
    <property type="match status" value="1"/>
</dbReference>
<protein>
    <submittedName>
        <fullName evidence="11">Peptidase_M13_N domain-containing protein</fullName>
    </submittedName>
</protein>
<keyword evidence="5" id="KW-0378">Hydrolase</keyword>
<organism evidence="10 11">
    <name type="scientific">Steinernema glaseri</name>
    <dbReference type="NCBI Taxonomy" id="37863"/>
    <lineage>
        <taxon>Eukaryota</taxon>
        <taxon>Metazoa</taxon>
        <taxon>Ecdysozoa</taxon>
        <taxon>Nematoda</taxon>
        <taxon>Chromadorea</taxon>
        <taxon>Rhabditida</taxon>
        <taxon>Tylenchina</taxon>
        <taxon>Panagrolaimomorpha</taxon>
        <taxon>Strongyloidoidea</taxon>
        <taxon>Steinernematidae</taxon>
        <taxon>Steinernema</taxon>
    </lineage>
</organism>
<accession>A0A1I7Z246</accession>
<comment type="similarity">
    <text evidence="2">Belongs to the peptidase M13 family.</text>
</comment>
<name>A0A1I7Z246_9BILA</name>
<evidence type="ECO:0000256" key="2">
    <source>
        <dbReference type="ARBA" id="ARBA00007357"/>
    </source>
</evidence>
<evidence type="ECO:0000259" key="8">
    <source>
        <dbReference type="Pfam" id="PF01431"/>
    </source>
</evidence>